<feature type="chain" id="PRO_5046210909" evidence="1">
    <location>
        <begin position="31"/>
        <end position="424"/>
    </location>
</feature>
<evidence type="ECO:0000313" key="2">
    <source>
        <dbReference type="EMBL" id="USQ97889.1"/>
    </source>
</evidence>
<dbReference type="InterPro" id="IPR006311">
    <property type="entry name" value="TAT_signal"/>
</dbReference>
<reference evidence="2 3" key="1">
    <citation type="submission" date="2022-04" db="EMBL/GenBank/DDBJ databases">
        <title>Genome sequence of soybean root-associated Caulobacter segnis RL271.</title>
        <authorList>
            <person name="Longley R."/>
            <person name="Bonito G."/>
            <person name="Trigodet F."/>
            <person name="Crosson S."/>
            <person name="Fiebig A."/>
        </authorList>
    </citation>
    <scope>NUCLEOTIDE SEQUENCE [LARGE SCALE GENOMIC DNA]</scope>
    <source>
        <strain evidence="2 3">RL271</strain>
    </source>
</reference>
<sequence>MTAQMNRRSLLGLASGLGISISFLGTQAFAASEGDLARKKLVVVICRGGMDGLSVSPPVGDADYAALRGSIALKPDQVLKLDDTFGLHPELETVHALALKGEARIAPAIASPDRARSHFEAQDVLETGASGVYGAETGWLNRTLEALAPVRKVEGLSVGATAPLILRGKVQAASWSPGKGVDETARLPTLLQDLYKTDPLLGPAFARGLETETMAQQAMTAMAATPAMNVAAASTPSMGAPASMSPTMANDRQNRAGGEAARKLGSTLGGFMIQPGGPQIAAISLDGFDTHAGQLGQIATRLSYMDAVLDGLHTGLGAEWKNTVVIAVTEFGRTARVNGTGGTDHGTASTGLILGGALKRGGIVGDWPTLKQSALFENRDTAPTLDMRGLFKGVLADHIGVDRTALETKVFPDSAAAKPVTGLV</sequence>
<accession>A0ABY5A0D0</accession>
<evidence type="ECO:0000313" key="3">
    <source>
        <dbReference type="Proteomes" id="UP001057520"/>
    </source>
</evidence>
<dbReference type="InterPro" id="IPR010869">
    <property type="entry name" value="DUF1501"/>
</dbReference>
<keyword evidence="1" id="KW-0732">Signal</keyword>
<dbReference type="Pfam" id="PF07394">
    <property type="entry name" value="DUF1501"/>
    <property type="match status" value="1"/>
</dbReference>
<protein>
    <submittedName>
        <fullName evidence="2">DUF1501 domain-containing protein</fullName>
    </submittedName>
</protein>
<name>A0ABY5A0D0_9CAUL</name>
<dbReference type="PROSITE" id="PS51318">
    <property type="entry name" value="TAT"/>
    <property type="match status" value="1"/>
</dbReference>
<dbReference type="PANTHER" id="PTHR43737">
    <property type="entry name" value="BLL7424 PROTEIN"/>
    <property type="match status" value="1"/>
</dbReference>
<organism evidence="2 3">
    <name type="scientific">Caulobacter segnis</name>
    <dbReference type="NCBI Taxonomy" id="88688"/>
    <lineage>
        <taxon>Bacteria</taxon>
        <taxon>Pseudomonadati</taxon>
        <taxon>Pseudomonadota</taxon>
        <taxon>Alphaproteobacteria</taxon>
        <taxon>Caulobacterales</taxon>
        <taxon>Caulobacteraceae</taxon>
        <taxon>Caulobacter</taxon>
    </lineage>
</organism>
<dbReference type="Proteomes" id="UP001057520">
    <property type="component" value="Chromosome"/>
</dbReference>
<evidence type="ECO:0000256" key="1">
    <source>
        <dbReference type="SAM" id="SignalP"/>
    </source>
</evidence>
<proteinExistence type="predicted"/>
<gene>
    <name evidence="2" type="ORF">MZV50_10265</name>
</gene>
<feature type="signal peptide" evidence="1">
    <location>
        <begin position="1"/>
        <end position="30"/>
    </location>
</feature>
<dbReference type="EMBL" id="CP096040">
    <property type="protein sequence ID" value="USQ97889.1"/>
    <property type="molecule type" value="Genomic_DNA"/>
</dbReference>
<dbReference type="PANTHER" id="PTHR43737:SF1">
    <property type="entry name" value="DUF1501 DOMAIN-CONTAINING PROTEIN"/>
    <property type="match status" value="1"/>
</dbReference>
<keyword evidence="3" id="KW-1185">Reference proteome</keyword>